<dbReference type="GO" id="GO:0080008">
    <property type="term" value="C:Cul4-RING E3 ubiquitin ligase complex"/>
    <property type="evidence" value="ECO:0007669"/>
    <property type="project" value="TreeGrafter"/>
</dbReference>
<proteinExistence type="predicted"/>
<organism evidence="5 6">
    <name type="scientific">Homarus americanus</name>
    <name type="common">American lobster</name>
    <dbReference type="NCBI Taxonomy" id="6706"/>
    <lineage>
        <taxon>Eukaryota</taxon>
        <taxon>Metazoa</taxon>
        <taxon>Ecdysozoa</taxon>
        <taxon>Arthropoda</taxon>
        <taxon>Crustacea</taxon>
        <taxon>Multicrustacea</taxon>
        <taxon>Malacostraca</taxon>
        <taxon>Eumalacostraca</taxon>
        <taxon>Eucarida</taxon>
        <taxon>Decapoda</taxon>
        <taxon>Pleocyemata</taxon>
        <taxon>Astacidea</taxon>
        <taxon>Nephropoidea</taxon>
        <taxon>Nephropidae</taxon>
        <taxon>Homarus</taxon>
    </lineage>
</organism>
<dbReference type="PROSITE" id="PS50082">
    <property type="entry name" value="WD_REPEATS_2"/>
    <property type="match status" value="1"/>
</dbReference>
<dbReference type="PANTHER" id="PTHR15574">
    <property type="entry name" value="WD REPEAT DOMAIN-CONTAINING FAMILY"/>
    <property type="match status" value="1"/>
</dbReference>
<dbReference type="InterPro" id="IPR015943">
    <property type="entry name" value="WD40/YVTN_repeat-like_dom_sf"/>
</dbReference>
<feature type="compositionally biased region" description="Basic and acidic residues" evidence="4">
    <location>
        <begin position="32"/>
        <end position="71"/>
    </location>
</feature>
<dbReference type="AlphaFoldDB" id="A0A8J5JZT6"/>
<evidence type="ECO:0000256" key="3">
    <source>
        <dbReference type="PROSITE-ProRule" id="PRU00221"/>
    </source>
</evidence>
<feature type="region of interest" description="Disordered" evidence="4">
    <location>
        <begin position="534"/>
        <end position="556"/>
    </location>
</feature>
<dbReference type="PANTHER" id="PTHR15574:SF21">
    <property type="entry name" value="DDB1- AND CUL4-ASSOCIATED FACTOR 8"/>
    <property type="match status" value="1"/>
</dbReference>
<accession>A0A8J5JZT6</accession>
<dbReference type="InterPro" id="IPR036322">
    <property type="entry name" value="WD40_repeat_dom_sf"/>
</dbReference>
<dbReference type="SUPFAM" id="SSF50978">
    <property type="entry name" value="WD40 repeat-like"/>
    <property type="match status" value="1"/>
</dbReference>
<evidence type="ECO:0000256" key="1">
    <source>
        <dbReference type="ARBA" id="ARBA00022574"/>
    </source>
</evidence>
<keyword evidence="6" id="KW-1185">Reference proteome</keyword>
<protein>
    <submittedName>
        <fullName evidence="5">DDB1- and CUL4-associated factor 8-like</fullName>
    </submittedName>
</protein>
<dbReference type="Pfam" id="PF00400">
    <property type="entry name" value="WD40"/>
    <property type="match status" value="1"/>
</dbReference>
<keyword evidence="2" id="KW-0677">Repeat</keyword>
<dbReference type="GO" id="GO:0005737">
    <property type="term" value="C:cytoplasm"/>
    <property type="evidence" value="ECO:0007669"/>
    <property type="project" value="TreeGrafter"/>
</dbReference>
<dbReference type="Proteomes" id="UP000747542">
    <property type="component" value="Unassembled WGS sequence"/>
</dbReference>
<feature type="region of interest" description="Disordered" evidence="4">
    <location>
        <begin position="1"/>
        <end position="214"/>
    </location>
</feature>
<gene>
    <name evidence="5" type="primary">Dcaf8-L</name>
    <name evidence="5" type="ORF">Hamer_G005114</name>
</gene>
<dbReference type="InterPro" id="IPR001680">
    <property type="entry name" value="WD40_rpt"/>
</dbReference>
<dbReference type="InterPro" id="IPR045151">
    <property type="entry name" value="DCAF8"/>
</dbReference>
<sequence length="819" mass="91733">MAEEAETYFKNLGGGACCTKEDSDTVVQNGGNKREHKESKEDLSIPSERSEVSDEEGNKKVKSENDKKDGETSGAFSSKGKRRQRSYRTRLIESDSDDETDNTLCERGASNATNRKISDTGDTLISRSVTTITSGPSEMDDTSADTSRDTETDHMEPTSLSAMETGSAASGNTDNDGTDDSPASERRRERPHTRQTIFGGLLSDTDSDSDDTRRRRSIQDILEDESQRMDAEEAIAKEIKRIQERPKPKHEWNFVEQVIQRQIGGRAKHQSSVLFSHHYYDSLHVPKRLELMYKMEFHRGCVNALSFNSTGTRLASGSDDFQIAVWDWAREKALITFYSGHRNNVFQSKFLPLSGDTHIVSCARDGQVRLAELSSTGVCKATRKLAKHRGPAHKLATLPTSPHVVLSAGEDAVVLNIDIRQEQPTRVALVKDVSGGHVSLYSIHAHPVNENQFCVSGHDQYVRVYDRRCGNLSFPVFKYCPRHLYEASPTPTVTCAVYSGNGDAILASYNDDDIYLFDTSLSEGADAAHRYSGHRNNATEVTREDKEEMMQEGNTNDVEDLLEDEEGGESGDAASGAGETELRYVTTQKLSLLLGVFTSLQEMIQDIESESGEREQVIGVIESISRKYQTQYNERVNARQQSLITCFLSQRWPAAEDQQRDFEVGDDIGEMLEDFDFAGFDDVLAEVVKGVNFFGPGSQYVISGSDCGNIFFWHRETESIVQCMPGDENGVVNVLEPHPHIPVLATSGLDDDIKIWVPTCEEDPSLPNLEQTVKSNLRKRHKERNEEFTGLDTQMLMVLWHHIRRTDRRRRRDSSSDSD</sequence>
<dbReference type="SMART" id="SM00320">
    <property type="entry name" value="WD40"/>
    <property type="match status" value="7"/>
</dbReference>
<evidence type="ECO:0000256" key="2">
    <source>
        <dbReference type="ARBA" id="ARBA00022737"/>
    </source>
</evidence>
<feature type="compositionally biased region" description="Polar residues" evidence="4">
    <location>
        <begin position="110"/>
        <end position="136"/>
    </location>
</feature>
<dbReference type="EMBL" id="JAHLQT010024959">
    <property type="protein sequence ID" value="KAG7164714.1"/>
    <property type="molecule type" value="Genomic_DNA"/>
</dbReference>
<dbReference type="PROSITE" id="PS50294">
    <property type="entry name" value="WD_REPEATS_REGION"/>
    <property type="match status" value="1"/>
</dbReference>
<feature type="compositionally biased region" description="Basic and acidic residues" evidence="4">
    <location>
        <begin position="146"/>
        <end position="156"/>
    </location>
</feature>
<evidence type="ECO:0000313" key="6">
    <source>
        <dbReference type="Proteomes" id="UP000747542"/>
    </source>
</evidence>
<feature type="repeat" description="WD" evidence="3">
    <location>
        <begin position="295"/>
        <end position="336"/>
    </location>
</feature>
<evidence type="ECO:0000313" key="5">
    <source>
        <dbReference type="EMBL" id="KAG7164714.1"/>
    </source>
</evidence>
<evidence type="ECO:0000256" key="4">
    <source>
        <dbReference type="SAM" id="MobiDB-lite"/>
    </source>
</evidence>
<feature type="compositionally biased region" description="Polar residues" evidence="4">
    <location>
        <begin position="158"/>
        <end position="175"/>
    </location>
</feature>
<comment type="caution">
    <text evidence="5">The sequence shown here is derived from an EMBL/GenBank/DDBJ whole genome shotgun (WGS) entry which is preliminary data.</text>
</comment>
<feature type="compositionally biased region" description="Basic residues" evidence="4">
    <location>
        <begin position="79"/>
        <end position="88"/>
    </location>
</feature>
<keyword evidence="1 3" id="KW-0853">WD repeat</keyword>
<name>A0A8J5JZT6_HOMAM</name>
<dbReference type="Gene3D" id="2.130.10.10">
    <property type="entry name" value="YVTN repeat-like/Quinoprotein amine dehydrogenase"/>
    <property type="match status" value="2"/>
</dbReference>
<reference evidence="5" key="1">
    <citation type="journal article" date="2021" name="Sci. Adv.">
        <title>The American lobster genome reveals insights on longevity, neural, and immune adaptations.</title>
        <authorList>
            <person name="Polinski J.M."/>
            <person name="Zimin A.V."/>
            <person name="Clark K.F."/>
            <person name="Kohn A.B."/>
            <person name="Sadowski N."/>
            <person name="Timp W."/>
            <person name="Ptitsyn A."/>
            <person name="Khanna P."/>
            <person name="Romanova D.Y."/>
            <person name="Williams P."/>
            <person name="Greenwood S.J."/>
            <person name="Moroz L.L."/>
            <person name="Walt D.R."/>
            <person name="Bodnar A.G."/>
        </authorList>
    </citation>
    <scope>NUCLEOTIDE SEQUENCE</scope>
    <source>
        <strain evidence="5">GMGI-L3</strain>
    </source>
</reference>